<gene>
    <name evidence="12" type="primary">Man1b1-L</name>
    <name evidence="12" type="ORF">Hamer_G018928</name>
</gene>
<evidence type="ECO:0000313" key="12">
    <source>
        <dbReference type="EMBL" id="KAG7173779.1"/>
    </source>
</evidence>
<keyword evidence="7" id="KW-1015">Disulfide bond</keyword>
<dbReference type="AlphaFoldDB" id="A0A8J5N622"/>
<dbReference type="InterPro" id="IPR001382">
    <property type="entry name" value="Glyco_hydro_47"/>
</dbReference>
<evidence type="ECO:0000256" key="5">
    <source>
        <dbReference type="ARBA" id="ARBA00022801"/>
    </source>
</evidence>
<dbReference type="PRINTS" id="PR00747">
    <property type="entry name" value="GLYHDRLASE47"/>
</dbReference>
<evidence type="ECO:0000256" key="4">
    <source>
        <dbReference type="ARBA" id="ARBA00022723"/>
    </source>
</evidence>
<organism evidence="12 13">
    <name type="scientific">Homarus americanus</name>
    <name type="common">American lobster</name>
    <dbReference type="NCBI Taxonomy" id="6706"/>
    <lineage>
        <taxon>Eukaryota</taxon>
        <taxon>Metazoa</taxon>
        <taxon>Ecdysozoa</taxon>
        <taxon>Arthropoda</taxon>
        <taxon>Crustacea</taxon>
        <taxon>Multicrustacea</taxon>
        <taxon>Malacostraca</taxon>
        <taxon>Eumalacostraca</taxon>
        <taxon>Eucarida</taxon>
        <taxon>Decapoda</taxon>
        <taxon>Pleocyemata</taxon>
        <taxon>Astacidea</taxon>
        <taxon>Nephropoidea</taxon>
        <taxon>Nephropidae</taxon>
        <taxon>Homarus</taxon>
    </lineage>
</organism>
<keyword evidence="11" id="KW-0732">Signal</keyword>
<dbReference type="InterPro" id="IPR050749">
    <property type="entry name" value="Glycosyl_Hydrolase_47"/>
</dbReference>
<reference evidence="12" key="1">
    <citation type="journal article" date="2021" name="Sci. Adv.">
        <title>The American lobster genome reveals insights on longevity, neural, and immune adaptations.</title>
        <authorList>
            <person name="Polinski J.M."/>
            <person name="Zimin A.V."/>
            <person name="Clark K.F."/>
            <person name="Kohn A.B."/>
            <person name="Sadowski N."/>
            <person name="Timp W."/>
            <person name="Ptitsyn A."/>
            <person name="Khanna P."/>
            <person name="Romanova D.Y."/>
            <person name="Williams P."/>
            <person name="Greenwood S.J."/>
            <person name="Moroz L.L."/>
            <person name="Walt D.R."/>
            <person name="Bodnar A.G."/>
        </authorList>
    </citation>
    <scope>NUCLEOTIDE SEQUENCE</scope>
    <source>
        <strain evidence="12">GMGI-L3</strain>
    </source>
</reference>
<keyword evidence="5 10" id="KW-0378">Hydrolase</keyword>
<evidence type="ECO:0000256" key="8">
    <source>
        <dbReference type="ARBA" id="ARBA00047669"/>
    </source>
</evidence>
<comment type="catalytic activity">
    <reaction evidence="8">
        <text>N(4)-(alpha-D-Man-(1-&gt;2)-alpha-D-Man-(1-&gt;2)-alpha-D-Man-(1-&gt;3)-[alpha-D-Man-(1-&gt;3)-[alpha-D-Man-(1-&gt;2)-alpha-D-Man-(1-&gt;6)]-alpha-D-Man-(1-&gt;6)]-beta-D-Man-(1-&gt;4)-beta-D-GlcNAc-(1-&gt;4)-beta-D-GlcNAc)-L-asparaginyl-[protein] (N-glucan mannose isomer 8A1,2,3B1,3) + 3 H2O = N(4)-(alpha-D-Man-(1-&gt;3)-[alpha-D-Man-(1-&gt;3)-[alpha-D-Man-(1-&gt;6)]-alpha-D-Man-(1-&gt;6)]-beta-D-Man-(1-&gt;4)-beta-D-GlcNAc-(1-&gt;4)-beta-D-GlcNAc)-L-asparaginyl-[protein] (N-glucan mannose isomer 5A1,2) + 3 beta-D-mannose</text>
        <dbReference type="Rhea" id="RHEA:56028"/>
        <dbReference type="Rhea" id="RHEA-COMP:14358"/>
        <dbReference type="Rhea" id="RHEA-COMP:14367"/>
        <dbReference type="ChEBI" id="CHEBI:15377"/>
        <dbReference type="ChEBI" id="CHEBI:28563"/>
        <dbReference type="ChEBI" id="CHEBI:59087"/>
        <dbReference type="ChEBI" id="CHEBI:60628"/>
        <dbReference type="EC" id="3.2.1.113"/>
    </reaction>
</comment>
<comment type="catalytic activity">
    <reaction evidence="9">
        <text>N(4)-(alpha-D-Man-(1-&gt;2)-alpha-D-Man-(1-&gt;2)-alpha-D-Man-(1-&gt;3)-[alpha-D-Man-(1-&gt;2)-alpha-D-Man-(1-&gt;3)-[alpha-D-Man-(1-&gt;2)-alpha-D-Man-(1-&gt;6)]-alpha-D-Man-(1-&gt;6)]-beta-D-Man-(1-&gt;4)-beta-D-GlcNAc-(1-&gt;4)-beta-D-GlcNAc)-L-asparaginyl-[protein] (N-glucan mannose isomer 9A1,2,3B1,2,3) + 4 H2O = N(4)-(alpha-D-Man-(1-&gt;3)-[alpha-D-Man-(1-&gt;3)-[alpha-D-Man-(1-&gt;6)]-alpha-D-Man-(1-&gt;6)]-beta-D-Man-(1-&gt;4)-beta-D-GlcNAc-(1-&gt;4)-beta-D-GlcNAc)-L-asparaginyl-[protein] (N-glucan mannose isomer 5A1,2) + 4 beta-D-mannose</text>
        <dbReference type="Rhea" id="RHEA:56008"/>
        <dbReference type="Rhea" id="RHEA-COMP:14356"/>
        <dbReference type="Rhea" id="RHEA-COMP:14367"/>
        <dbReference type="ChEBI" id="CHEBI:15377"/>
        <dbReference type="ChEBI" id="CHEBI:28563"/>
        <dbReference type="ChEBI" id="CHEBI:59087"/>
        <dbReference type="ChEBI" id="CHEBI:139493"/>
        <dbReference type="EC" id="3.2.1.113"/>
    </reaction>
</comment>
<dbReference type="SUPFAM" id="SSF48225">
    <property type="entry name" value="Seven-hairpin glycosidases"/>
    <property type="match status" value="1"/>
</dbReference>
<feature type="signal peptide" evidence="11">
    <location>
        <begin position="1"/>
        <end position="22"/>
    </location>
</feature>
<keyword evidence="6" id="KW-0106">Calcium</keyword>
<comment type="cofactor">
    <cofactor evidence="1">
        <name>Ca(2+)</name>
        <dbReference type="ChEBI" id="CHEBI:29108"/>
    </cofactor>
</comment>
<dbReference type="InterPro" id="IPR036026">
    <property type="entry name" value="Seven-hairpin_glycosidases"/>
</dbReference>
<dbReference type="GO" id="GO:0005783">
    <property type="term" value="C:endoplasmic reticulum"/>
    <property type="evidence" value="ECO:0007669"/>
    <property type="project" value="TreeGrafter"/>
</dbReference>
<protein>
    <recommendedName>
        <fullName evidence="10">alpha-1,2-Mannosidase</fullName>
        <ecNumber evidence="10">3.2.1.-</ecNumber>
    </recommendedName>
</protein>
<evidence type="ECO:0000256" key="1">
    <source>
        <dbReference type="ARBA" id="ARBA00001913"/>
    </source>
</evidence>
<dbReference type="Pfam" id="PF01532">
    <property type="entry name" value="Glyco_hydro_47"/>
    <property type="match status" value="1"/>
</dbReference>
<keyword evidence="13" id="KW-1185">Reference proteome</keyword>
<evidence type="ECO:0000256" key="11">
    <source>
        <dbReference type="SAM" id="SignalP"/>
    </source>
</evidence>
<dbReference type="InterPro" id="IPR012341">
    <property type="entry name" value="6hp_glycosidase-like_sf"/>
</dbReference>
<dbReference type="GO" id="GO:0005509">
    <property type="term" value="F:calcium ion binding"/>
    <property type="evidence" value="ECO:0007669"/>
    <property type="project" value="InterPro"/>
</dbReference>
<evidence type="ECO:0000256" key="6">
    <source>
        <dbReference type="ARBA" id="ARBA00022837"/>
    </source>
</evidence>
<dbReference type="Proteomes" id="UP000747542">
    <property type="component" value="Unassembled WGS sequence"/>
</dbReference>
<dbReference type="EMBL" id="JAHLQT010009009">
    <property type="protein sequence ID" value="KAG7173779.1"/>
    <property type="molecule type" value="Genomic_DNA"/>
</dbReference>
<name>A0A8J5N622_HOMAM</name>
<keyword evidence="4" id="KW-0479">Metal-binding</keyword>
<evidence type="ECO:0000256" key="2">
    <source>
        <dbReference type="ARBA" id="ARBA00004922"/>
    </source>
</evidence>
<dbReference type="EC" id="3.2.1.-" evidence="10"/>
<comment type="caution">
    <text evidence="12">The sequence shown here is derived from an EMBL/GenBank/DDBJ whole genome shotgun (WGS) entry which is preliminary data.</text>
</comment>
<proteinExistence type="inferred from homology"/>
<sequence>MVSGGHILLLSLTLELPLPVRNERQEAVVAAMKHAWKGYKTYAWGHDHLKPMSRTRNDWLRLGLTLIDALDTLWIMDLKEGEYQIQKQFQNLWSTYLSEDQ</sequence>
<comment type="similarity">
    <text evidence="3 10">Belongs to the glycosyl hydrolase 47 family.</text>
</comment>
<dbReference type="GO" id="GO:0005975">
    <property type="term" value="P:carbohydrate metabolic process"/>
    <property type="evidence" value="ECO:0007669"/>
    <property type="project" value="InterPro"/>
</dbReference>
<evidence type="ECO:0000313" key="13">
    <source>
        <dbReference type="Proteomes" id="UP000747542"/>
    </source>
</evidence>
<evidence type="ECO:0000256" key="9">
    <source>
        <dbReference type="ARBA" id="ARBA00048605"/>
    </source>
</evidence>
<dbReference type="PANTHER" id="PTHR11742:SF55">
    <property type="entry name" value="ENDOPLASMIC RETICULUM MANNOSYL-OLIGOSACCHARIDE 1,2-ALPHA-MANNOSIDASE"/>
    <property type="match status" value="1"/>
</dbReference>
<evidence type="ECO:0000256" key="3">
    <source>
        <dbReference type="ARBA" id="ARBA00007658"/>
    </source>
</evidence>
<dbReference type="GO" id="GO:0004571">
    <property type="term" value="F:mannosyl-oligosaccharide 1,2-alpha-mannosidase activity"/>
    <property type="evidence" value="ECO:0007669"/>
    <property type="project" value="UniProtKB-EC"/>
</dbReference>
<dbReference type="GO" id="GO:0016020">
    <property type="term" value="C:membrane"/>
    <property type="evidence" value="ECO:0007669"/>
    <property type="project" value="InterPro"/>
</dbReference>
<keyword evidence="10" id="KW-0326">Glycosidase</keyword>
<dbReference type="PANTHER" id="PTHR11742">
    <property type="entry name" value="MANNOSYL-OLIGOSACCHARIDE ALPHA-1,2-MANNOSIDASE-RELATED"/>
    <property type="match status" value="1"/>
</dbReference>
<accession>A0A8J5N622</accession>
<evidence type="ECO:0000256" key="10">
    <source>
        <dbReference type="RuleBase" id="RU361193"/>
    </source>
</evidence>
<comment type="pathway">
    <text evidence="2">Protein modification; protein glycosylation.</text>
</comment>
<dbReference type="Gene3D" id="1.50.10.10">
    <property type="match status" value="1"/>
</dbReference>
<feature type="chain" id="PRO_5035261383" description="alpha-1,2-Mannosidase" evidence="11">
    <location>
        <begin position="23"/>
        <end position="101"/>
    </location>
</feature>
<evidence type="ECO:0000256" key="7">
    <source>
        <dbReference type="ARBA" id="ARBA00023157"/>
    </source>
</evidence>